<dbReference type="Proteomes" id="UP000019241">
    <property type="component" value="Unassembled WGS sequence"/>
</dbReference>
<gene>
    <name evidence="1" type="ORF">MCOL2_19976</name>
</gene>
<name>W7DFQ7_9LIST</name>
<evidence type="ECO:0000313" key="1">
    <source>
        <dbReference type="EMBL" id="EUJ44178.1"/>
    </source>
</evidence>
<evidence type="ECO:0008006" key="3">
    <source>
        <dbReference type="Google" id="ProtNLM"/>
    </source>
</evidence>
<dbReference type="EMBL" id="AODM01000088">
    <property type="protein sequence ID" value="EUJ44178.1"/>
    <property type="molecule type" value="Genomic_DNA"/>
</dbReference>
<accession>W7DFQ7</accession>
<proteinExistence type="predicted"/>
<dbReference type="AlphaFoldDB" id="W7DFQ7"/>
<protein>
    <recommendedName>
        <fullName evidence="3">FtsK gamma domain-containing protein</fullName>
    </recommendedName>
</protein>
<comment type="caution">
    <text evidence="1">The sequence shown here is derived from an EMBL/GenBank/DDBJ whole genome shotgun (WGS) entry which is preliminary data.</text>
</comment>
<reference evidence="1 2" key="1">
    <citation type="submission" date="2012-12" db="EMBL/GenBank/DDBJ databases">
        <title>Novel taxa of Listeriaceae from agricultural environments in the United States.</title>
        <authorList>
            <person name="den Bakker H.C."/>
            <person name="Allred A."/>
            <person name="Warchocki S."/>
            <person name="Wright E.M."/>
            <person name="Burrell A."/>
            <person name="Nightingale K.K."/>
            <person name="Kephart D."/>
            <person name="Wiedmann M."/>
        </authorList>
    </citation>
    <scope>NUCLEOTIDE SEQUENCE [LARGE SCALE GENOMIC DNA]</scope>
    <source>
        <strain evidence="1 2">FSL S10-1203</strain>
    </source>
</reference>
<organism evidence="1 2">
    <name type="scientific">Listeria fleischmannii FSL S10-1203</name>
    <dbReference type="NCBI Taxonomy" id="1265822"/>
    <lineage>
        <taxon>Bacteria</taxon>
        <taxon>Bacillati</taxon>
        <taxon>Bacillota</taxon>
        <taxon>Bacilli</taxon>
        <taxon>Bacillales</taxon>
        <taxon>Listeriaceae</taxon>
        <taxon>Listeria</taxon>
    </lineage>
</organism>
<evidence type="ECO:0000313" key="2">
    <source>
        <dbReference type="Proteomes" id="UP000019241"/>
    </source>
</evidence>
<dbReference type="RefSeq" id="WP_036065424.1">
    <property type="nucleotide sequence ID" value="NZ_AODM01000088.1"/>
</dbReference>
<sequence>MDGNQEVSVGGKGEVMPFHVFYREVTDNLKSEPHQRIGAAYIARRYRISHQLSCVILEKMLREGILSKKRERGGDYYMREESK</sequence>